<accession>A0A653KR68</accession>
<name>A0A653KR68_AERVE</name>
<dbReference type="Proteomes" id="UP000439123">
    <property type="component" value="Unassembled WGS sequence"/>
</dbReference>
<organism evidence="2 3">
    <name type="scientific">Aeromonas veronii</name>
    <dbReference type="NCBI Taxonomy" id="654"/>
    <lineage>
        <taxon>Bacteria</taxon>
        <taxon>Pseudomonadati</taxon>
        <taxon>Pseudomonadota</taxon>
        <taxon>Gammaproteobacteria</taxon>
        <taxon>Aeromonadales</taxon>
        <taxon>Aeromonadaceae</taxon>
        <taxon>Aeromonas</taxon>
    </lineage>
</organism>
<evidence type="ECO:0000313" key="2">
    <source>
        <dbReference type="EMBL" id="VXA81582.1"/>
    </source>
</evidence>
<dbReference type="AlphaFoldDB" id="A0A653KR68"/>
<sequence>MLPGPPMAAARPSLITVRYPTPADALASAGLLVTGKFARIKRFADRLTNKGDHDQHQTHRCHHRADDPDGIQIVDALGEQLPPARGRRCQPETQIVEGRQGRDIAHHGERRQGDDHHQGVWQDVVEDDPPGGRPLRPRRHHIVPRPLLVGEGAHIPGDPHPAEQHVDGDKQAEVGLGQRHQDHDDVEKRHLRPDLDKALQDEIKAAAEKAHQTADGDPDGVTGRQRDKGKADGDAKAVNQPRQHVAAAGVGAEEVALGRAGGVRRVGILLEILLVGIPGHRRQQYPVALALCGKFGLKLAVVGFVLVIEPELLTGDHIAIGGEMQLALIAHHQCPAVDQQLRQQGEQHQGGEDDEGVVTALDRLEALEFFQGNRIDLHGQSPNRTRGSTRATQISETILPISISMEVMARMPMTVG</sequence>
<reference evidence="2 3" key="1">
    <citation type="submission" date="2019-10" db="EMBL/GenBank/DDBJ databases">
        <authorList>
            <person name="Karimi E."/>
        </authorList>
    </citation>
    <scope>NUCLEOTIDE SEQUENCE [LARGE SCALE GENOMIC DNA]</scope>
    <source>
        <strain evidence="2">Aeromonas sp. 8C</strain>
    </source>
</reference>
<evidence type="ECO:0000256" key="1">
    <source>
        <dbReference type="SAM" id="MobiDB-lite"/>
    </source>
</evidence>
<feature type="region of interest" description="Disordered" evidence="1">
    <location>
        <begin position="206"/>
        <end position="242"/>
    </location>
</feature>
<dbReference type="EMBL" id="CABWLC010000004">
    <property type="protein sequence ID" value="VXA81582.1"/>
    <property type="molecule type" value="Genomic_DNA"/>
</dbReference>
<feature type="compositionally biased region" description="Basic and acidic residues" evidence="1">
    <location>
        <begin position="224"/>
        <end position="235"/>
    </location>
</feature>
<feature type="compositionally biased region" description="Basic and acidic residues" evidence="1">
    <location>
        <begin position="99"/>
        <end position="118"/>
    </location>
</feature>
<gene>
    <name evidence="2" type="ORF">AERO8C_120101</name>
</gene>
<feature type="region of interest" description="Disordered" evidence="1">
    <location>
        <begin position="95"/>
        <end position="139"/>
    </location>
</feature>
<evidence type="ECO:0000313" key="3">
    <source>
        <dbReference type="Proteomes" id="UP000439123"/>
    </source>
</evidence>
<proteinExistence type="predicted"/>
<protein>
    <submittedName>
        <fullName evidence="2">Uncharacterized protein</fullName>
    </submittedName>
</protein>